<evidence type="ECO:0000313" key="1">
    <source>
        <dbReference type="EMBL" id="EGG10822.1"/>
    </source>
</evidence>
<keyword evidence="2" id="KW-1185">Reference proteome</keyword>
<evidence type="ECO:0000313" key="2">
    <source>
        <dbReference type="Proteomes" id="UP000001072"/>
    </source>
</evidence>
<dbReference type="InParanoid" id="F4RA89"/>
<dbReference type="VEuPathDB" id="FungiDB:MELLADRAFT_103006"/>
<gene>
    <name evidence="1" type="ORF">MELLADRAFT_103006</name>
</gene>
<dbReference type="KEGG" id="mlr:MELLADRAFT_103006"/>
<dbReference type="HOGENOM" id="CLU_1796889_0_0_1"/>
<dbReference type="Proteomes" id="UP000001072">
    <property type="component" value="Unassembled WGS sequence"/>
</dbReference>
<organism evidence="2">
    <name type="scientific">Melampsora larici-populina (strain 98AG31 / pathotype 3-4-7)</name>
    <name type="common">Poplar leaf rust fungus</name>
    <dbReference type="NCBI Taxonomy" id="747676"/>
    <lineage>
        <taxon>Eukaryota</taxon>
        <taxon>Fungi</taxon>
        <taxon>Dikarya</taxon>
        <taxon>Basidiomycota</taxon>
        <taxon>Pucciniomycotina</taxon>
        <taxon>Pucciniomycetes</taxon>
        <taxon>Pucciniales</taxon>
        <taxon>Melampsoraceae</taxon>
        <taxon>Melampsora</taxon>
    </lineage>
</organism>
<dbReference type="AlphaFoldDB" id="F4RA89"/>
<proteinExistence type="predicted"/>
<dbReference type="GeneID" id="18921843"/>
<sequence>MSITAWSRSEHIHDCPPCECSTVCRPFYSPAWCRLPADLSSAPYIILARPSGGVLINPNRINASVELVRRSYIPSQSTEGPSSHVPKRLQKFLLQNQKTYPFQADQFGRDAPRWGFDRGTEGIKTGVWDDNVAKSIILGLDQLI</sequence>
<name>F4RA89_MELLP</name>
<protein>
    <submittedName>
        <fullName evidence="1">Uncharacterized protein</fullName>
    </submittedName>
</protein>
<dbReference type="RefSeq" id="XP_007406291.1">
    <property type="nucleotide sequence ID" value="XM_007406229.1"/>
</dbReference>
<accession>F4RA89</accession>
<dbReference type="EMBL" id="GL883094">
    <property type="protein sequence ID" value="EGG10822.1"/>
    <property type="molecule type" value="Genomic_DNA"/>
</dbReference>
<reference evidence="2" key="1">
    <citation type="journal article" date="2011" name="Proc. Natl. Acad. Sci. U.S.A.">
        <title>Obligate biotrophy features unraveled by the genomic analysis of rust fungi.</title>
        <authorList>
            <person name="Duplessis S."/>
            <person name="Cuomo C.A."/>
            <person name="Lin Y.-C."/>
            <person name="Aerts A."/>
            <person name="Tisserant E."/>
            <person name="Veneault-Fourrey C."/>
            <person name="Joly D.L."/>
            <person name="Hacquard S."/>
            <person name="Amselem J."/>
            <person name="Cantarel B.L."/>
            <person name="Chiu R."/>
            <person name="Coutinho P.M."/>
            <person name="Feau N."/>
            <person name="Field M."/>
            <person name="Frey P."/>
            <person name="Gelhaye E."/>
            <person name="Goldberg J."/>
            <person name="Grabherr M.G."/>
            <person name="Kodira C.D."/>
            <person name="Kohler A."/>
            <person name="Kuees U."/>
            <person name="Lindquist E.A."/>
            <person name="Lucas S.M."/>
            <person name="Mago R."/>
            <person name="Mauceli E."/>
            <person name="Morin E."/>
            <person name="Murat C."/>
            <person name="Pangilinan J.L."/>
            <person name="Park R."/>
            <person name="Pearson M."/>
            <person name="Quesneville H."/>
            <person name="Rouhier N."/>
            <person name="Sakthikumar S."/>
            <person name="Salamov A.A."/>
            <person name="Schmutz J."/>
            <person name="Selles B."/>
            <person name="Shapiro H."/>
            <person name="Tanguay P."/>
            <person name="Tuskan G.A."/>
            <person name="Henrissat B."/>
            <person name="Van de Peer Y."/>
            <person name="Rouze P."/>
            <person name="Ellis J.G."/>
            <person name="Dodds P.N."/>
            <person name="Schein J.E."/>
            <person name="Zhong S."/>
            <person name="Hamelin R.C."/>
            <person name="Grigoriev I.V."/>
            <person name="Szabo L.J."/>
            <person name="Martin F."/>
        </authorList>
    </citation>
    <scope>NUCLEOTIDE SEQUENCE [LARGE SCALE GENOMIC DNA]</scope>
    <source>
        <strain evidence="2">98AG31 / pathotype 3-4-7</strain>
    </source>
</reference>